<dbReference type="Pfam" id="PF00535">
    <property type="entry name" value="Glycos_transf_2"/>
    <property type="match status" value="1"/>
</dbReference>
<feature type="domain" description="Glycosyltransferase 2-like" evidence="4">
    <location>
        <begin position="4"/>
        <end position="117"/>
    </location>
</feature>
<evidence type="ECO:0000313" key="5">
    <source>
        <dbReference type="EMBL" id="MBX8632477.1"/>
    </source>
</evidence>
<evidence type="ECO:0000259" key="4">
    <source>
        <dbReference type="Pfam" id="PF00535"/>
    </source>
</evidence>
<sequence length="268" mass="30370">MEASIVITVRNEADNIADLLESLVVQEGAKEIIIVDSYSTDRTPDIVRGFARRYPEIKFYQRSGKRGEGRNYGVERATGEYVVFIDGDCIASEGWLGEMVSSLRHSDVAAGKTVYVGRTAYLGLERVELYRKGMDVTYPSCNLGYRKKVFSEIGGFDSWFITAEDIDLNIRAVDAGHAISYNERAVVRSRTRDNIYQFSRQAFWNGAGRKQLTMKHGSLWRNYKPLDMFRRRMNAYAMLRVVMALLGYVGYKLFGERRTGLSGEQAGA</sequence>
<keyword evidence="3" id="KW-1133">Transmembrane helix</keyword>
<keyword evidence="1 5" id="KW-0328">Glycosyltransferase</keyword>
<evidence type="ECO:0000313" key="7">
    <source>
        <dbReference type="Proteomes" id="UP000716004"/>
    </source>
</evidence>
<dbReference type="SUPFAM" id="SSF53448">
    <property type="entry name" value="Nucleotide-diphospho-sugar transferases"/>
    <property type="match status" value="1"/>
</dbReference>
<dbReference type="EC" id="2.4.-.-" evidence="5"/>
<dbReference type="Gene3D" id="3.90.550.10">
    <property type="entry name" value="Spore Coat Polysaccharide Biosynthesis Protein SpsA, Chain A"/>
    <property type="match status" value="1"/>
</dbReference>
<keyword evidence="3" id="KW-0472">Membrane</keyword>
<evidence type="ECO:0000256" key="1">
    <source>
        <dbReference type="ARBA" id="ARBA00022676"/>
    </source>
</evidence>
<evidence type="ECO:0000256" key="2">
    <source>
        <dbReference type="ARBA" id="ARBA00022679"/>
    </source>
</evidence>
<comment type="caution">
    <text evidence="5">The sequence shown here is derived from an EMBL/GenBank/DDBJ whole genome shotgun (WGS) entry which is preliminary data.</text>
</comment>
<accession>A0A8J7YKV1</accession>
<keyword evidence="2 5" id="KW-0808">Transferase</keyword>
<dbReference type="GO" id="GO:0016757">
    <property type="term" value="F:glycosyltransferase activity"/>
    <property type="evidence" value="ECO:0007669"/>
    <property type="project" value="UniProtKB-KW"/>
</dbReference>
<name>A0A8J7YKV1_9ARCH</name>
<dbReference type="InterPro" id="IPR029044">
    <property type="entry name" value="Nucleotide-diphossugar_trans"/>
</dbReference>
<proteinExistence type="predicted"/>
<dbReference type="EMBL" id="JAHEAC010000060">
    <property type="protein sequence ID" value="MBX8644406.1"/>
    <property type="molecule type" value="Genomic_DNA"/>
</dbReference>
<keyword evidence="3" id="KW-0812">Transmembrane</keyword>
<dbReference type="InterPro" id="IPR001173">
    <property type="entry name" value="Glyco_trans_2-like"/>
</dbReference>
<dbReference type="Proteomes" id="UP000750197">
    <property type="component" value="Unassembled WGS sequence"/>
</dbReference>
<protein>
    <submittedName>
        <fullName evidence="5">Glycosyltransferase</fullName>
        <ecNumber evidence="5">2.4.-.-</ecNumber>
    </submittedName>
</protein>
<evidence type="ECO:0000313" key="6">
    <source>
        <dbReference type="EMBL" id="MBX8644406.1"/>
    </source>
</evidence>
<gene>
    <name evidence="5" type="ORF">J9259_08205</name>
    <name evidence="6" type="ORF">KIY12_06780</name>
</gene>
<reference evidence="5" key="1">
    <citation type="submission" date="2021-04" db="EMBL/GenBank/DDBJ databases">
        <title>Genomic insights into ecological role and evolution of a novel Thermoplasmata order Candidatus Sysuiplasmatales.</title>
        <authorList>
            <person name="Yuan Y."/>
        </authorList>
    </citation>
    <scope>NUCLEOTIDE SEQUENCE</scope>
    <source>
        <strain evidence="6">TUT19-bin139</strain>
        <strain evidence="5">YP2-bin.285</strain>
    </source>
</reference>
<dbReference type="AlphaFoldDB" id="A0A8J7YKV1"/>
<dbReference type="PANTHER" id="PTHR43630:SF1">
    <property type="entry name" value="POLY-BETA-1,6-N-ACETYL-D-GLUCOSAMINE SYNTHASE"/>
    <property type="match status" value="1"/>
</dbReference>
<organism evidence="5 7">
    <name type="scientific">Candidatus Sysuiplasma superficiale</name>
    <dbReference type="NCBI Taxonomy" id="2823368"/>
    <lineage>
        <taxon>Archaea</taxon>
        <taxon>Methanobacteriati</taxon>
        <taxon>Thermoplasmatota</taxon>
        <taxon>Thermoplasmata</taxon>
        <taxon>Candidatus Sysuiplasmatales</taxon>
        <taxon>Candidatus Sysuiplasmataceae</taxon>
        <taxon>Candidatus Sysuiplasma</taxon>
    </lineage>
</organism>
<dbReference type="Proteomes" id="UP000716004">
    <property type="component" value="Unassembled WGS sequence"/>
</dbReference>
<feature type="transmembrane region" description="Helical" evidence="3">
    <location>
        <begin position="233"/>
        <end position="251"/>
    </location>
</feature>
<dbReference type="PANTHER" id="PTHR43630">
    <property type="entry name" value="POLY-BETA-1,6-N-ACETYL-D-GLUCOSAMINE SYNTHASE"/>
    <property type="match status" value="1"/>
</dbReference>
<evidence type="ECO:0000256" key="3">
    <source>
        <dbReference type="SAM" id="Phobius"/>
    </source>
</evidence>
<dbReference type="EMBL" id="JAGVSJ010000029">
    <property type="protein sequence ID" value="MBX8632477.1"/>
    <property type="molecule type" value="Genomic_DNA"/>
</dbReference>